<keyword evidence="5 7" id="KW-1133">Transmembrane helix</keyword>
<comment type="caution">
    <text evidence="8">The sequence shown here is derived from an EMBL/GenBank/DDBJ whole genome shotgun (WGS) entry which is preliminary data.</text>
</comment>
<feature type="transmembrane region" description="Helical" evidence="7">
    <location>
        <begin position="96"/>
        <end position="116"/>
    </location>
</feature>
<evidence type="ECO:0000256" key="3">
    <source>
        <dbReference type="ARBA" id="ARBA00006483"/>
    </source>
</evidence>
<dbReference type="InterPro" id="IPR004895">
    <property type="entry name" value="Prenylated_rab_accept_PRA1"/>
</dbReference>
<evidence type="ECO:0000256" key="5">
    <source>
        <dbReference type="ARBA" id="ARBA00022989"/>
    </source>
</evidence>
<dbReference type="AlphaFoldDB" id="A0A328EB19"/>
<sequence>MASSPPPTAAVPLRPWLQFVDSTALSLPISVSDATYRINQNLRYFVGNYVLLMFFVILVSLISRPLTLIVFLFISASWIYLYLSRSEPLELFGFDIDDRIILGFLSLITLIALFAARVWSNLLISVSIGVVLAVVHAAFRAPEDQEASPYEGLLNVVNSPRDMMKKMTRVLIQEKIYQNNTLYEESCVV</sequence>
<proteinExistence type="inferred from homology"/>
<dbReference type="EMBL" id="NQVE01000009">
    <property type="protein sequence ID" value="RAL54576.1"/>
    <property type="molecule type" value="Genomic_DNA"/>
</dbReference>
<feature type="transmembrane region" description="Helical" evidence="7">
    <location>
        <begin position="122"/>
        <end position="139"/>
    </location>
</feature>
<evidence type="ECO:0000256" key="6">
    <source>
        <dbReference type="ARBA" id="ARBA00023136"/>
    </source>
</evidence>
<organism evidence="8 9">
    <name type="scientific">Cuscuta australis</name>
    <dbReference type="NCBI Taxonomy" id="267555"/>
    <lineage>
        <taxon>Eukaryota</taxon>
        <taxon>Viridiplantae</taxon>
        <taxon>Streptophyta</taxon>
        <taxon>Embryophyta</taxon>
        <taxon>Tracheophyta</taxon>
        <taxon>Spermatophyta</taxon>
        <taxon>Magnoliopsida</taxon>
        <taxon>eudicotyledons</taxon>
        <taxon>Gunneridae</taxon>
        <taxon>Pentapetalae</taxon>
        <taxon>asterids</taxon>
        <taxon>lamiids</taxon>
        <taxon>Solanales</taxon>
        <taxon>Convolvulaceae</taxon>
        <taxon>Cuscuteae</taxon>
        <taxon>Cuscuta</taxon>
        <taxon>Cuscuta subgen. Grammica</taxon>
        <taxon>Cuscuta sect. Cleistogrammica</taxon>
    </lineage>
</organism>
<evidence type="ECO:0000256" key="1">
    <source>
        <dbReference type="ARBA" id="ARBA00002501"/>
    </source>
</evidence>
<dbReference type="GO" id="GO:0016192">
    <property type="term" value="P:vesicle-mediated transport"/>
    <property type="evidence" value="ECO:0007669"/>
    <property type="project" value="TreeGrafter"/>
</dbReference>
<feature type="transmembrane region" description="Helical" evidence="7">
    <location>
        <begin position="68"/>
        <end position="84"/>
    </location>
</feature>
<dbReference type="Pfam" id="PF03208">
    <property type="entry name" value="PRA1"/>
    <property type="match status" value="1"/>
</dbReference>
<comment type="function">
    <text evidence="1 7">May be involved in both secretory and endocytic intracellular trafficking in the endosomal/prevacuolar compartments.</text>
</comment>
<comment type="similarity">
    <text evidence="3 7">Belongs to the PRA1 family.</text>
</comment>
<dbReference type="PANTHER" id="PTHR19317:SF81">
    <property type="entry name" value="PRA1 FAMILY PROTEIN D"/>
    <property type="match status" value="1"/>
</dbReference>
<keyword evidence="9" id="KW-1185">Reference proteome</keyword>
<reference evidence="8 9" key="1">
    <citation type="submission" date="2018-06" db="EMBL/GenBank/DDBJ databases">
        <title>The Genome of Cuscuta australis (Dodder) Provides Insight into the Evolution of Plant Parasitism.</title>
        <authorList>
            <person name="Liu H."/>
        </authorList>
    </citation>
    <scope>NUCLEOTIDE SEQUENCE [LARGE SCALE GENOMIC DNA]</scope>
    <source>
        <strain evidence="9">cv. Yunnan</strain>
        <tissue evidence="8">Vines</tissue>
    </source>
</reference>
<evidence type="ECO:0000256" key="2">
    <source>
        <dbReference type="ARBA" id="ARBA00004141"/>
    </source>
</evidence>
<evidence type="ECO:0000256" key="4">
    <source>
        <dbReference type="ARBA" id="ARBA00022692"/>
    </source>
</evidence>
<gene>
    <name evidence="8" type="ORF">DM860_001704</name>
</gene>
<feature type="transmembrane region" description="Helical" evidence="7">
    <location>
        <begin position="42"/>
        <end position="62"/>
    </location>
</feature>
<comment type="subcellular location">
    <subcellularLocation>
        <location evidence="2 7">Membrane</location>
        <topology evidence="2 7">Multi-pass membrane protein</topology>
    </subcellularLocation>
</comment>
<dbReference type="Proteomes" id="UP000249390">
    <property type="component" value="Unassembled WGS sequence"/>
</dbReference>
<protein>
    <recommendedName>
        <fullName evidence="7">PRA1 family protein</fullName>
    </recommendedName>
</protein>
<dbReference type="GO" id="GO:0016020">
    <property type="term" value="C:membrane"/>
    <property type="evidence" value="ECO:0007669"/>
    <property type="project" value="UniProtKB-SubCell"/>
</dbReference>
<keyword evidence="6 7" id="KW-0472">Membrane</keyword>
<keyword evidence="4 7" id="KW-0812">Transmembrane</keyword>
<evidence type="ECO:0000313" key="8">
    <source>
        <dbReference type="EMBL" id="RAL54576.1"/>
    </source>
</evidence>
<evidence type="ECO:0000256" key="7">
    <source>
        <dbReference type="RuleBase" id="RU363107"/>
    </source>
</evidence>
<dbReference type="PANTHER" id="PTHR19317">
    <property type="entry name" value="PRENYLATED RAB ACCEPTOR 1-RELATED"/>
    <property type="match status" value="1"/>
</dbReference>
<dbReference type="GO" id="GO:0005783">
    <property type="term" value="C:endoplasmic reticulum"/>
    <property type="evidence" value="ECO:0007669"/>
    <property type="project" value="TreeGrafter"/>
</dbReference>
<evidence type="ECO:0000313" key="9">
    <source>
        <dbReference type="Proteomes" id="UP000249390"/>
    </source>
</evidence>
<dbReference type="GO" id="GO:0005794">
    <property type="term" value="C:Golgi apparatus"/>
    <property type="evidence" value="ECO:0007669"/>
    <property type="project" value="TreeGrafter"/>
</dbReference>
<name>A0A328EB19_9ASTE</name>
<keyword evidence="7" id="KW-0813">Transport</keyword>
<accession>A0A328EB19</accession>